<organism evidence="2 3">
    <name type="scientific">Dietzia cinnamea</name>
    <dbReference type="NCBI Taxonomy" id="321318"/>
    <lineage>
        <taxon>Bacteria</taxon>
        <taxon>Bacillati</taxon>
        <taxon>Actinomycetota</taxon>
        <taxon>Actinomycetes</taxon>
        <taxon>Mycobacteriales</taxon>
        <taxon>Dietziaceae</taxon>
        <taxon>Dietzia</taxon>
    </lineage>
</organism>
<dbReference type="InterPro" id="IPR036188">
    <property type="entry name" value="FAD/NAD-bd_sf"/>
</dbReference>
<sequence length="605" mass="67937">MTQTTEAPAQPDNADRAVETWLAEFGEALSEADTGRAAGMFETEGCWRDFVSFTWNLRTLEGREEIGEMLDCQLAAIAPTGWELAEPATESGGVIEAWITFETAAGRGWGHLRLRDGRAWTLLTTLQELTGHEEKKGRDRDKGVEHVIRRGRRTWLEQQTERKESLGYTEQPYAVIIGGGQGGIGLAARLKRLGVPTIVIEKNERAGDSWRKRYKSLHLHDPVWYDHLPYIPFPDDWPVFPAKDKVGDWLEHYTAIMDLDYWSGTQCLGAEFDETTATWRVRVDRRGEKIELRPTQLIFALGVSGYPNIPHFDGAEDFTGDQWHSSEFTGEGDVEGKRAIVIGSNNSAHDICAALWDHGADVTMIQRSSTHISRSESLMSLALGPLYSEEALEAGVTTEKADLLFASWPYRLLPDAQIPVYDQMAEKDAEFYGKLRDVGFDLDFGEDGSGLFLKYLRRGSGYYIDVGASQLLIDGEVALERGQVTRILPDGVELDGERVLPADLIVYATGYGSMNQWLVDLVSQEVADQVGKVWGYGSDTTRDPGPWEGELRNMWKPTNVEQLWIHGGNLHQSRHYSKYLALQLKARMEGIPTPVYRVQEVHHTC</sequence>
<dbReference type="PANTHER" id="PTHR43539">
    <property type="entry name" value="FLAVIN-BINDING MONOOXYGENASE-LIKE PROTEIN (AFU_ORTHOLOGUE AFUA_4G09220)"/>
    <property type="match status" value="1"/>
</dbReference>
<proteinExistence type="predicted"/>
<dbReference type="InterPro" id="IPR050982">
    <property type="entry name" value="Auxin_biosynth/cation_transpt"/>
</dbReference>
<dbReference type="SUPFAM" id="SSF51905">
    <property type="entry name" value="FAD/NAD(P)-binding domain"/>
    <property type="match status" value="1"/>
</dbReference>
<dbReference type="PRINTS" id="PR00411">
    <property type="entry name" value="PNDRDTASEI"/>
</dbReference>
<dbReference type="Pfam" id="PF13738">
    <property type="entry name" value="Pyr_redox_3"/>
    <property type="match status" value="1"/>
</dbReference>
<dbReference type="InterPro" id="IPR032710">
    <property type="entry name" value="NTF2-like_dom_sf"/>
</dbReference>
<reference evidence="2" key="1">
    <citation type="submission" date="2022-04" db="EMBL/GenBank/DDBJ databases">
        <title>Human microbiome associated bacterial genomes.</title>
        <authorList>
            <person name="Sandstrom S."/>
            <person name="Salamzade R."/>
            <person name="Kalan L.R."/>
        </authorList>
    </citation>
    <scope>NUCLEOTIDE SEQUENCE</scope>
    <source>
        <strain evidence="2">P3-SID1762</strain>
    </source>
</reference>
<evidence type="ECO:0000256" key="1">
    <source>
        <dbReference type="ARBA" id="ARBA00023002"/>
    </source>
</evidence>
<evidence type="ECO:0000313" key="2">
    <source>
        <dbReference type="EMBL" id="MCT2116494.1"/>
    </source>
</evidence>
<protein>
    <submittedName>
        <fullName evidence="2">NAD(P)/FAD-dependent oxidoreductase</fullName>
    </submittedName>
</protein>
<dbReference type="SUPFAM" id="SSF54427">
    <property type="entry name" value="NTF2-like"/>
    <property type="match status" value="1"/>
</dbReference>
<dbReference type="GO" id="GO:0004497">
    <property type="term" value="F:monooxygenase activity"/>
    <property type="evidence" value="ECO:0007669"/>
    <property type="project" value="TreeGrafter"/>
</dbReference>
<dbReference type="Gene3D" id="3.50.50.60">
    <property type="entry name" value="FAD/NAD(P)-binding domain"/>
    <property type="match status" value="1"/>
</dbReference>
<accession>A0AAW5Q658</accession>
<dbReference type="GO" id="GO:0050660">
    <property type="term" value="F:flavin adenine dinucleotide binding"/>
    <property type="evidence" value="ECO:0007669"/>
    <property type="project" value="TreeGrafter"/>
</dbReference>
<keyword evidence="1" id="KW-0560">Oxidoreductase</keyword>
<dbReference type="PANTHER" id="PTHR43539:SF68">
    <property type="entry name" value="FLAVIN-BINDING MONOOXYGENASE-LIKE PROTEIN (AFU_ORTHOLOGUE AFUA_4G09220)"/>
    <property type="match status" value="1"/>
</dbReference>
<gene>
    <name evidence="2" type="ORF">M3D93_01780</name>
</gene>
<dbReference type="Proteomes" id="UP001206890">
    <property type="component" value="Unassembled WGS sequence"/>
</dbReference>
<dbReference type="AlphaFoldDB" id="A0AAW5Q658"/>
<dbReference type="EMBL" id="JALXTC010000004">
    <property type="protein sequence ID" value="MCT2116494.1"/>
    <property type="molecule type" value="Genomic_DNA"/>
</dbReference>
<evidence type="ECO:0000313" key="3">
    <source>
        <dbReference type="Proteomes" id="UP001206890"/>
    </source>
</evidence>
<name>A0AAW5Q658_9ACTN</name>
<comment type="caution">
    <text evidence="2">The sequence shown here is derived from an EMBL/GenBank/DDBJ whole genome shotgun (WGS) entry which is preliminary data.</text>
</comment>
<dbReference type="RefSeq" id="WP_061914635.1">
    <property type="nucleotide sequence ID" value="NZ_JALXLT010000027.1"/>
</dbReference>